<dbReference type="SUPFAM" id="SSF52266">
    <property type="entry name" value="SGNH hydrolase"/>
    <property type="match status" value="1"/>
</dbReference>
<reference evidence="3 4" key="1">
    <citation type="journal article" date="2023" name="Int. J. Syst. Evol. Microbiol.">
        <title>Arthrobacter mangrovi sp. nov., an actinobacterium isolated from the rhizosphere of a mangrove.</title>
        <authorList>
            <person name="Hamada M."/>
            <person name="Saitou S."/>
            <person name="Enomoto N."/>
            <person name="Nanri K."/>
            <person name="Hidaka K."/>
            <person name="Miura T."/>
            <person name="Tamura T."/>
        </authorList>
    </citation>
    <scope>NUCLEOTIDE SEQUENCE [LARGE SCALE GENOMIC DNA]</scope>
    <source>
        <strain evidence="3 4">NBRC 112813</strain>
    </source>
</reference>
<evidence type="ECO:0000313" key="4">
    <source>
        <dbReference type="Proteomes" id="UP001209654"/>
    </source>
</evidence>
<keyword evidence="1" id="KW-0732">Signal</keyword>
<dbReference type="InterPro" id="IPR013830">
    <property type="entry name" value="SGNH_hydro"/>
</dbReference>
<feature type="domain" description="SGNH hydrolase-type esterase" evidence="2">
    <location>
        <begin position="41"/>
        <end position="269"/>
    </location>
</feature>
<dbReference type="EMBL" id="BRVS01000008">
    <property type="protein sequence ID" value="GLB67629.1"/>
    <property type="molecule type" value="Genomic_DNA"/>
</dbReference>
<organism evidence="3 4">
    <name type="scientific">Arthrobacter mangrovi</name>
    <dbReference type="NCBI Taxonomy" id="2966350"/>
    <lineage>
        <taxon>Bacteria</taxon>
        <taxon>Bacillati</taxon>
        <taxon>Actinomycetota</taxon>
        <taxon>Actinomycetes</taxon>
        <taxon>Micrococcales</taxon>
        <taxon>Micrococcaceae</taxon>
        <taxon>Arthrobacter</taxon>
    </lineage>
</organism>
<dbReference type="Gene3D" id="3.40.50.1110">
    <property type="entry name" value="SGNH hydrolase"/>
    <property type="match status" value="1"/>
</dbReference>
<dbReference type="CDD" id="cd01823">
    <property type="entry name" value="SEST_like"/>
    <property type="match status" value="1"/>
</dbReference>
<name>A0ABQ5MUG6_9MICC</name>
<evidence type="ECO:0000259" key="2">
    <source>
        <dbReference type="Pfam" id="PF13472"/>
    </source>
</evidence>
<protein>
    <submittedName>
        <fullName evidence="3">Lipase 1</fullName>
    </submittedName>
</protein>
<evidence type="ECO:0000313" key="3">
    <source>
        <dbReference type="EMBL" id="GLB67629.1"/>
    </source>
</evidence>
<dbReference type="InterPro" id="IPR037460">
    <property type="entry name" value="SEST-like"/>
</dbReference>
<accession>A0ABQ5MUG6</accession>
<dbReference type="PANTHER" id="PTHR37981">
    <property type="entry name" value="LIPASE 2"/>
    <property type="match status" value="1"/>
</dbReference>
<dbReference type="Proteomes" id="UP001209654">
    <property type="component" value="Unassembled WGS sequence"/>
</dbReference>
<feature type="signal peptide" evidence="1">
    <location>
        <begin position="1"/>
        <end position="32"/>
    </location>
</feature>
<dbReference type="PANTHER" id="PTHR37981:SF1">
    <property type="entry name" value="SGNH HYDROLASE-TYPE ESTERASE DOMAIN-CONTAINING PROTEIN"/>
    <property type="match status" value="1"/>
</dbReference>
<feature type="chain" id="PRO_5046929103" evidence="1">
    <location>
        <begin position="33"/>
        <end position="285"/>
    </location>
</feature>
<dbReference type="InterPro" id="IPR036514">
    <property type="entry name" value="SGNH_hydro_sf"/>
</dbReference>
<dbReference type="Pfam" id="PF13472">
    <property type="entry name" value="Lipase_GDSL_2"/>
    <property type="match status" value="1"/>
</dbReference>
<comment type="caution">
    <text evidence="3">The sequence shown here is derived from an EMBL/GenBank/DDBJ whole genome shotgun (WGS) entry which is preliminary data.</text>
</comment>
<keyword evidence="4" id="KW-1185">Reference proteome</keyword>
<gene>
    <name evidence="3" type="ORF">AHIS1636_20690</name>
</gene>
<sequence length="285" mass="28437">MDNRTGKSFRTAVLAALSAVALAGAAASPAAAEPKTLDLVALGDSYSAGVGAGPLQESPLAPGSGCLVAAPGYVEALGQLPAVGTAVAAACSGATSSQVAQQVSGARELGILGRQTELITVTAGANDIHYEGVIAACAVGTVAFCRTVVNAAVAAARSEVAPRLAAGYRLIHRSAPRADIAAIGYPHLFADGGAGPVMSADAAAVLNDGVDRLNRIIERAARTSPRTVFVDVVDDFEGHGIGSADPWINLGSYPAADGTDFHPTAEGYAEGYAAAVAAEVKSLSR</sequence>
<proteinExistence type="predicted"/>
<evidence type="ECO:0000256" key="1">
    <source>
        <dbReference type="SAM" id="SignalP"/>
    </source>
</evidence>